<accession>A0ABD4JI73</accession>
<dbReference type="InterPro" id="IPR039793">
    <property type="entry name" value="UROS/Hem4"/>
</dbReference>
<dbReference type="EMBL" id="JADBHS010000007">
    <property type="protein sequence ID" value="MBE2986446.1"/>
    <property type="molecule type" value="Genomic_DNA"/>
</dbReference>
<comment type="caution">
    <text evidence="11">The sequence shown here is derived from an EMBL/GenBank/DDBJ whole genome shotgun (WGS) entry which is preliminary data.</text>
</comment>
<name>A0ABD4JI73_9BACT</name>
<dbReference type="PANTHER" id="PTHR38042:SF1">
    <property type="entry name" value="UROPORPHYRINOGEN-III SYNTHASE, CHLOROPLASTIC"/>
    <property type="match status" value="1"/>
</dbReference>
<keyword evidence="5 9" id="KW-0627">Porphyrin biosynthesis</keyword>
<reference evidence="11 12" key="1">
    <citation type="submission" date="2020-10" db="EMBL/GenBank/DDBJ databases">
        <title>Campylobacter californiensis sp. nov. isolated from cattle and feral swine in California.</title>
        <authorList>
            <person name="Miller W.G."/>
        </authorList>
    </citation>
    <scope>NUCLEOTIDE SEQUENCE [LARGE SCALE GENOMIC DNA]</scope>
    <source>
        <strain evidence="11 12">RM12919</strain>
    </source>
</reference>
<evidence type="ECO:0000256" key="6">
    <source>
        <dbReference type="ARBA" id="ARBA00037589"/>
    </source>
</evidence>
<organism evidence="11 12">
    <name type="scientific">Campylobacter californiensis</name>
    <dbReference type="NCBI Taxonomy" id="1032243"/>
    <lineage>
        <taxon>Bacteria</taxon>
        <taxon>Pseudomonadati</taxon>
        <taxon>Campylobacterota</taxon>
        <taxon>Epsilonproteobacteria</taxon>
        <taxon>Campylobacterales</taxon>
        <taxon>Campylobacteraceae</taxon>
        <taxon>Campylobacter</taxon>
    </lineage>
</organism>
<dbReference type="GO" id="GO:0006782">
    <property type="term" value="P:protoporphyrinogen IX biosynthetic process"/>
    <property type="evidence" value="ECO:0007669"/>
    <property type="project" value="UniProtKB-UniRule"/>
</dbReference>
<dbReference type="InterPro" id="IPR003754">
    <property type="entry name" value="4pyrrol_synth_uPrphyn_synth"/>
</dbReference>
<proteinExistence type="inferred from homology"/>
<protein>
    <recommendedName>
        <fullName evidence="7 9">Uroporphyrinogen-III synthase</fullName>
        <ecNumber evidence="3 9">4.2.1.75</ecNumber>
    </recommendedName>
</protein>
<evidence type="ECO:0000256" key="5">
    <source>
        <dbReference type="ARBA" id="ARBA00023244"/>
    </source>
</evidence>
<evidence type="ECO:0000256" key="9">
    <source>
        <dbReference type="RuleBase" id="RU366031"/>
    </source>
</evidence>
<dbReference type="PANTHER" id="PTHR38042">
    <property type="entry name" value="UROPORPHYRINOGEN-III SYNTHASE, CHLOROPLASTIC"/>
    <property type="match status" value="1"/>
</dbReference>
<dbReference type="Pfam" id="PF02602">
    <property type="entry name" value="HEM4"/>
    <property type="match status" value="1"/>
</dbReference>
<dbReference type="SUPFAM" id="SSF69618">
    <property type="entry name" value="HemD-like"/>
    <property type="match status" value="1"/>
</dbReference>
<dbReference type="GO" id="GO:0006780">
    <property type="term" value="P:uroporphyrinogen III biosynthetic process"/>
    <property type="evidence" value="ECO:0007669"/>
    <property type="project" value="UniProtKB-UniRule"/>
</dbReference>
<evidence type="ECO:0000256" key="7">
    <source>
        <dbReference type="ARBA" id="ARBA00040167"/>
    </source>
</evidence>
<dbReference type="Gene3D" id="3.40.50.10090">
    <property type="match status" value="2"/>
</dbReference>
<dbReference type="InterPro" id="IPR036108">
    <property type="entry name" value="4pyrrol_syn_uPrphyn_synt_sf"/>
</dbReference>
<evidence type="ECO:0000313" key="12">
    <source>
        <dbReference type="Proteomes" id="UP001318760"/>
    </source>
</evidence>
<comment type="function">
    <text evidence="6 9">Catalyzes cyclization of the linear tetrapyrrole, hydroxymethylbilane, to the macrocyclic uroporphyrinogen III.</text>
</comment>
<feature type="domain" description="Tetrapyrrole biosynthesis uroporphyrinogen III synthase" evidence="10">
    <location>
        <begin position="26"/>
        <end position="188"/>
    </location>
</feature>
<dbReference type="Proteomes" id="UP001318760">
    <property type="component" value="Unassembled WGS sequence"/>
</dbReference>
<dbReference type="EC" id="4.2.1.75" evidence="3 9"/>
<dbReference type="CDD" id="cd06578">
    <property type="entry name" value="HemD"/>
    <property type="match status" value="1"/>
</dbReference>
<comment type="pathway">
    <text evidence="1 9">Porphyrin-containing compound metabolism; protoporphyrin-IX biosynthesis; coproporphyrinogen-III from 5-aminolevulinate: step 3/4.</text>
</comment>
<evidence type="ECO:0000259" key="10">
    <source>
        <dbReference type="Pfam" id="PF02602"/>
    </source>
</evidence>
<evidence type="ECO:0000313" key="11">
    <source>
        <dbReference type="EMBL" id="MBE2986446.1"/>
    </source>
</evidence>
<gene>
    <name evidence="11" type="ORF">CCAL12919_04785</name>
</gene>
<dbReference type="RefSeq" id="WP_336613259.1">
    <property type="nucleotide sequence ID" value="NZ_JADBHS010000007.1"/>
</dbReference>
<keyword evidence="4 9" id="KW-0456">Lyase</keyword>
<evidence type="ECO:0000256" key="1">
    <source>
        <dbReference type="ARBA" id="ARBA00004772"/>
    </source>
</evidence>
<comment type="similarity">
    <text evidence="2 9">Belongs to the uroporphyrinogen-III synthase family.</text>
</comment>
<evidence type="ECO:0000256" key="2">
    <source>
        <dbReference type="ARBA" id="ARBA00008133"/>
    </source>
</evidence>
<evidence type="ECO:0000256" key="4">
    <source>
        <dbReference type="ARBA" id="ARBA00023239"/>
    </source>
</evidence>
<comment type="catalytic activity">
    <reaction evidence="8 9">
        <text>hydroxymethylbilane = uroporphyrinogen III + H2O</text>
        <dbReference type="Rhea" id="RHEA:18965"/>
        <dbReference type="ChEBI" id="CHEBI:15377"/>
        <dbReference type="ChEBI" id="CHEBI:57308"/>
        <dbReference type="ChEBI" id="CHEBI:57845"/>
        <dbReference type="EC" id="4.2.1.75"/>
    </reaction>
</comment>
<evidence type="ECO:0000256" key="3">
    <source>
        <dbReference type="ARBA" id="ARBA00013109"/>
    </source>
</evidence>
<evidence type="ECO:0000256" key="8">
    <source>
        <dbReference type="ARBA" id="ARBA00048617"/>
    </source>
</evidence>
<sequence>MIYLVGSDLKFEGVKTLVLNEISFLKFDVNLNNYDALIITSKNSINALKFNEILPVENLQIYSIGKATSKATMEFGFNKIYTAKNAHGNEFAHEILPFLATKKVVFLRAKTTASNIFEILKNDGVSIDQIIAYENLYKPLKDEQRPPNGSVIIFTAPSAVRNFIKNFGFDESYKVVAIGKTTANELKFAKNLKISQLQSVNECINIAKTLV</sequence>
<dbReference type="GO" id="GO:0004852">
    <property type="term" value="F:uroporphyrinogen-III synthase activity"/>
    <property type="evidence" value="ECO:0007669"/>
    <property type="project" value="UniProtKB-UniRule"/>
</dbReference>
<dbReference type="AlphaFoldDB" id="A0ABD4JI73"/>